<keyword evidence="5 7" id="KW-1133">Transmembrane helix</keyword>
<dbReference type="RefSeq" id="WP_199385759.1">
    <property type="nucleotide sequence ID" value="NZ_JAEMHM010000017.1"/>
</dbReference>
<evidence type="ECO:0000256" key="3">
    <source>
        <dbReference type="ARBA" id="ARBA00022475"/>
    </source>
</evidence>
<evidence type="ECO:0000256" key="4">
    <source>
        <dbReference type="ARBA" id="ARBA00022692"/>
    </source>
</evidence>
<evidence type="ECO:0000259" key="8">
    <source>
        <dbReference type="Pfam" id="PF13190"/>
    </source>
</evidence>
<feature type="transmembrane region" description="Helical" evidence="7">
    <location>
        <begin position="41"/>
        <end position="60"/>
    </location>
</feature>
<feature type="domain" description="PDGLE" evidence="8">
    <location>
        <begin position="229"/>
        <end position="338"/>
    </location>
</feature>
<dbReference type="InterPro" id="IPR025937">
    <property type="entry name" value="PDGLE_dom"/>
</dbReference>
<keyword evidence="10" id="KW-1185">Reference proteome</keyword>
<dbReference type="Pfam" id="PF01891">
    <property type="entry name" value="CbiM"/>
    <property type="match status" value="1"/>
</dbReference>
<dbReference type="InterPro" id="IPR002751">
    <property type="entry name" value="CbiM/NikMN"/>
</dbReference>
<feature type="transmembrane region" description="Helical" evidence="7">
    <location>
        <begin position="316"/>
        <end position="336"/>
    </location>
</feature>
<evidence type="ECO:0000256" key="6">
    <source>
        <dbReference type="ARBA" id="ARBA00023136"/>
    </source>
</evidence>
<feature type="transmembrane region" description="Helical" evidence="7">
    <location>
        <begin position="140"/>
        <end position="161"/>
    </location>
</feature>
<feature type="transmembrane region" description="Helical" evidence="7">
    <location>
        <begin position="181"/>
        <end position="203"/>
    </location>
</feature>
<evidence type="ECO:0000256" key="7">
    <source>
        <dbReference type="SAM" id="Phobius"/>
    </source>
</evidence>
<sequence length="341" mass="35312">MHMADALLSPAVGGTMWAVSAAAVARSSAKLRQDADQSVTPLMGVLGAFLFAAQMINFAIPGTGSSGHLTGGILLATLLGPYAAFLAIASVLVVQALFFADGGLLALGCNLFNMGFIPCFLVFPWLFTPLAGDGTQRFRLNFAIMATSVLSLQLGAFSVVLESWLSGIAALPLATFLLFMQPIHLAIGLVEGAATIAIVSSFAKLHPGMVKLDRKESRAATARLRAASFAILAAALITGGVLSGYASAAPDGLEWAVTKLTGKTELPPPARATHRLLGSLQEKTSLFPGYQLPVSQNKTAPNKPHDNPALSSGSGLAGLAGTVTTLVIAFSCVFFLKRKSA</sequence>
<evidence type="ECO:0000256" key="5">
    <source>
        <dbReference type="ARBA" id="ARBA00022989"/>
    </source>
</evidence>
<dbReference type="PANTHER" id="PTHR34229">
    <property type="entry name" value="METAL TRANSPORT PROTEIN HI_1621-RELATED"/>
    <property type="match status" value="1"/>
</dbReference>
<dbReference type="Proteomes" id="UP000636888">
    <property type="component" value="Unassembled WGS sequence"/>
</dbReference>
<comment type="caution">
    <text evidence="9">The sequence shown here is derived from an EMBL/GenBank/DDBJ whole genome shotgun (WGS) entry which is preliminary data.</text>
</comment>
<evidence type="ECO:0000313" key="10">
    <source>
        <dbReference type="Proteomes" id="UP000636888"/>
    </source>
</evidence>
<dbReference type="EMBL" id="JAEMHM010000017">
    <property type="protein sequence ID" value="MBJ6726850.1"/>
    <property type="molecule type" value="Genomic_DNA"/>
</dbReference>
<dbReference type="GO" id="GO:0005886">
    <property type="term" value="C:plasma membrane"/>
    <property type="evidence" value="ECO:0007669"/>
    <property type="project" value="UniProtKB-SubCell"/>
</dbReference>
<keyword evidence="6 7" id="KW-0472">Membrane</keyword>
<keyword evidence="2" id="KW-0813">Transport</keyword>
<dbReference type="AlphaFoldDB" id="A0A8J7S9J3"/>
<dbReference type="Pfam" id="PF13190">
    <property type="entry name" value="PDGLE"/>
    <property type="match status" value="1"/>
</dbReference>
<organism evidence="9 10">
    <name type="scientific">Geomesophilobacter sediminis</name>
    <dbReference type="NCBI Taxonomy" id="2798584"/>
    <lineage>
        <taxon>Bacteria</taxon>
        <taxon>Pseudomonadati</taxon>
        <taxon>Thermodesulfobacteriota</taxon>
        <taxon>Desulfuromonadia</taxon>
        <taxon>Geobacterales</taxon>
        <taxon>Geobacteraceae</taxon>
        <taxon>Geomesophilobacter</taxon>
    </lineage>
</organism>
<reference evidence="9" key="1">
    <citation type="submission" date="2020-12" db="EMBL/GenBank/DDBJ databases">
        <title>Geomonas sp. Red875, isolated from river sediment.</title>
        <authorList>
            <person name="Xu Z."/>
            <person name="Zhang Z."/>
            <person name="Masuda Y."/>
            <person name="Itoh H."/>
            <person name="Senoo K."/>
        </authorList>
    </citation>
    <scope>NUCLEOTIDE SEQUENCE</scope>
    <source>
        <strain evidence="9">Red875</strain>
    </source>
</reference>
<name>A0A8J7S9J3_9BACT</name>
<evidence type="ECO:0000256" key="1">
    <source>
        <dbReference type="ARBA" id="ARBA00004651"/>
    </source>
</evidence>
<protein>
    <submittedName>
        <fullName evidence="9">Energy-coupling factor ABC transporter permease</fullName>
    </submittedName>
</protein>
<feature type="transmembrane region" description="Helical" evidence="7">
    <location>
        <begin position="224"/>
        <end position="246"/>
    </location>
</feature>
<keyword evidence="3" id="KW-1003">Cell membrane</keyword>
<comment type="subcellular location">
    <subcellularLocation>
        <location evidence="1">Cell membrane</location>
        <topology evidence="1">Multi-pass membrane protein</topology>
    </subcellularLocation>
</comment>
<gene>
    <name evidence="9" type="ORF">JFN93_19240</name>
</gene>
<evidence type="ECO:0000313" key="9">
    <source>
        <dbReference type="EMBL" id="MBJ6726850.1"/>
    </source>
</evidence>
<feature type="transmembrane region" description="Helical" evidence="7">
    <location>
        <begin position="104"/>
        <end position="128"/>
    </location>
</feature>
<evidence type="ECO:0000256" key="2">
    <source>
        <dbReference type="ARBA" id="ARBA00022448"/>
    </source>
</evidence>
<feature type="transmembrane region" description="Helical" evidence="7">
    <location>
        <begin position="72"/>
        <end position="98"/>
    </location>
</feature>
<dbReference type="GO" id="GO:0000041">
    <property type="term" value="P:transition metal ion transport"/>
    <property type="evidence" value="ECO:0007669"/>
    <property type="project" value="InterPro"/>
</dbReference>
<accession>A0A8J7S9J3</accession>
<proteinExistence type="predicted"/>
<dbReference type="Gene3D" id="1.10.1760.20">
    <property type="match status" value="1"/>
</dbReference>
<dbReference type="PANTHER" id="PTHR34229:SF1">
    <property type="entry name" value="METAL TRANSPORT PROTEIN HI_1621-RELATED"/>
    <property type="match status" value="1"/>
</dbReference>
<keyword evidence="4 7" id="KW-0812">Transmembrane</keyword>